<dbReference type="AlphaFoldDB" id="A0A512IVR5"/>
<gene>
    <name evidence="1" type="ORF">MHA02_41720</name>
</gene>
<keyword evidence="2" id="KW-1185">Reference proteome</keyword>
<evidence type="ECO:0000313" key="2">
    <source>
        <dbReference type="Proteomes" id="UP000321258"/>
    </source>
</evidence>
<accession>A0A512IVR5</accession>
<dbReference type="OrthoDB" id="8021518at2"/>
<sequence length="297" mass="30600">MSERVTSVSLKRGLFALRYVRSGAAGAVPTVSVQAATGSEAVIVVISAPGARSGVLLAPGGSLVVRAEQPGALRVTVRPQDGGSADAELQLEPLHAGLPSLVGDAIGTGRLGARVDNAPTQPERAPARLEVMGHVSRRGDVSVGAGQWIAGPDAPAPIEGLALRALDRPGLAIEYQVLIGGSDAAWTRWTTEGYVGTRGKFKSLHGIRLRLTGADASAFEVEAEALFLGSATAFRKGREIELISHAAADPLVGLKLALISGHGLPPSVEYQNATAADDQSGARAGRVRVFRASGMRS</sequence>
<dbReference type="RefSeq" id="WP_147082428.1">
    <property type="nucleotide sequence ID" value="NZ_BJZT01000052.1"/>
</dbReference>
<organism evidence="1 2">
    <name type="scientific">Methylobacterium haplocladii</name>
    <dbReference type="NCBI Taxonomy" id="1176176"/>
    <lineage>
        <taxon>Bacteria</taxon>
        <taxon>Pseudomonadati</taxon>
        <taxon>Pseudomonadota</taxon>
        <taxon>Alphaproteobacteria</taxon>
        <taxon>Hyphomicrobiales</taxon>
        <taxon>Methylobacteriaceae</taxon>
        <taxon>Methylobacterium</taxon>
    </lineage>
</organism>
<name>A0A512IVR5_9HYPH</name>
<comment type="caution">
    <text evidence="1">The sequence shown here is derived from an EMBL/GenBank/DDBJ whole genome shotgun (WGS) entry which is preliminary data.</text>
</comment>
<reference evidence="1 2" key="1">
    <citation type="submission" date="2019-07" db="EMBL/GenBank/DDBJ databases">
        <title>Whole genome shotgun sequence of Methylobacterium haplocladii NBRC 107714.</title>
        <authorList>
            <person name="Hosoyama A."/>
            <person name="Uohara A."/>
            <person name="Ohji S."/>
            <person name="Ichikawa N."/>
        </authorList>
    </citation>
    <scope>NUCLEOTIDE SEQUENCE [LARGE SCALE GENOMIC DNA]</scope>
    <source>
        <strain evidence="1 2">NBRC 107714</strain>
    </source>
</reference>
<evidence type="ECO:0000313" key="1">
    <source>
        <dbReference type="EMBL" id="GEP01785.1"/>
    </source>
</evidence>
<protein>
    <submittedName>
        <fullName evidence="1">Uncharacterized protein</fullName>
    </submittedName>
</protein>
<proteinExistence type="predicted"/>
<dbReference type="Proteomes" id="UP000321258">
    <property type="component" value="Unassembled WGS sequence"/>
</dbReference>
<dbReference type="EMBL" id="BJZT01000052">
    <property type="protein sequence ID" value="GEP01785.1"/>
    <property type="molecule type" value="Genomic_DNA"/>
</dbReference>